<proteinExistence type="predicted"/>
<sequence>MSGTPQNHSGDASPLATSLTAIANLVSTEDAGSPSEGHASYNVSVSVLSQWKRDVQAALHGGRAASDAPLRPTSLCCVYSEAKQAWHCGPPAACGAAAGLHPSRAAAYTAPSSAASDISFTVDHETHMDFSASEAEDDDATSSHSSTATWNEQRGVPPHTPAAGTASSPRRVSCHPPFNHHGWEPVLPLHSASVPTMQVPHPPGGVPPRCSRRSSSADGKTPGGEMLPVPLLTAVEVDTGGASCFLSMEVLRAHAKRQENLYRALPDSLSPPFTP</sequence>
<protein>
    <submittedName>
        <fullName evidence="2">Uncharacterized protein</fullName>
    </submittedName>
</protein>
<dbReference type="AlphaFoldDB" id="S9TI38"/>
<reference evidence="2 3" key="1">
    <citation type="journal article" date="2013" name="PLoS ONE">
        <title>Predicting the Proteins of Angomonas deanei, Strigomonas culicis and Their Respective Endosymbionts Reveals New Aspects of the Trypanosomatidae Family.</title>
        <authorList>
            <person name="Motta M.C."/>
            <person name="Martins A.C."/>
            <person name="de Souza S.S."/>
            <person name="Catta-Preta C.M."/>
            <person name="Silva R."/>
            <person name="Klein C.C."/>
            <person name="de Almeida L.G."/>
            <person name="de Lima Cunha O."/>
            <person name="Ciapina L.P."/>
            <person name="Brocchi M."/>
            <person name="Colabardini A.C."/>
            <person name="de Araujo Lima B."/>
            <person name="Machado C.R."/>
            <person name="de Almeida Soares C.M."/>
            <person name="Probst C.M."/>
            <person name="de Menezes C.B."/>
            <person name="Thompson C.E."/>
            <person name="Bartholomeu D.C."/>
            <person name="Gradia D.F."/>
            <person name="Pavoni D.P."/>
            <person name="Grisard E.C."/>
            <person name="Fantinatti-Garboggini F."/>
            <person name="Marchini F.K."/>
            <person name="Rodrigues-Luiz G.F."/>
            <person name="Wagner G."/>
            <person name="Goldman G.H."/>
            <person name="Fietto J.L."/>
            <person name="Elias M.C."/>
            <person name="Goldman M.H."/>
            <person name="Sagot M.F."/>
            <person name="Pereira M."/>
            <person name="Stoco P.H."/>
            <person name="de Mendonca-Neto R.P."/>
            <person name="Teixeira S.M."/>
            <person name="Maciel T.E."/>
            <person name="de Oliveira Mendes T.A."/>
            <person name="Urmenyi T.P."/>
            <person name="de Souza W."/>
            <person name="Schenkman S."/>
            <person name="de Vasconcelos A.T."/>
        </authorList>
    </citation>
    <scope>NUCLEOTIDE SEQUENCE [LARGE SCALE GENOMIC DNA]</scope>
</reference>
<dbReference type="Proteomes" id="UP000015354">
    <property type="component" value="Unassembled WGS sequence"/>
</dbReference>
<evidence type="ECO:0000313" key="2">
    <source>
        <dbReference type="EMBL" id="EPY16008.1"/>
    </source>
</evidence>
<feature type="region of interest" description="Disordered" evidence="1">
    <location>
        <begin position="193"/>
        <end position="226"/>
    </location>
</feature>
<comment type="caution">
    <text evidence="2">The sequence shown here is derived from an EMBL/GenBank/DDBJ whole genome shotgun (WGS) entry which is preliminary data.</text>
</comment>
<dbReference type="EMBL" id="ATMH01011600">
    <property type="protein sequence ID" value="EPY16008.1"/>
    <property type="molecule type" value="Genomic_DNA"/>
</dbReference>
<keyword evidence="3" id="KW-1185">Reference proteome</keyword>
<accession>S9TI38</accession>
<feature type="region of interest" description="Disordered" evidence="1">
    <location>
        <begin position="132"/>
        <end position="176"/>
    </location>
</feature>
<gene>
    <name evidence="2" type="ORF">STCU_11612</name>
</gene>
<organism evidence="2 3">
    <name type="scientific">Strigomonas culicis</name>
    <dbReference type="NCBI Taxonomy" id="28005"/>
    <lineage>
        <taxon>Eukaryota</taxon>
        <taxon>Discoba</taxon>
        <taxon>Euglenozoa</taxon>
        <taxon>Kinetoplastea</taxon>
        <taxon>Metakinetoplastina</taxon>
        <taxon>Trypanosomatida</taxon>
        <taxon>Trypanosomatidae</taxon>
        <taxon>Strigomonadinae</taxon>
        <taxon>Strigomonas</taxon>
    </lineage>
</organism>
<evidence type="ECO:0000256" key="1">
    <source>
        <dbReference type="SAM" id="MobiDB-lite"/>
    </source>
</evidence>
<name>S9TI38_9TRYP</name>
<evidence type="ECO:0000313" key="3">
    <source>
        <dbReference type="Proteomes" id="UP000015354"/>
    </source>
</evidence>